<dbReference type="PANTHER" id="PTHR23235">
    <property type="entry name" value="KRUEPPEL-LIKE TRANSCRIPTION FACTOR"/>
    <property type="match status" value="1"/>
</dbReference>
<feature type="region of interest" description="Disordered" evidence="9">
    <location>
        <begin position="137"/>
        <end position="176"/>
    </location>
</feature>
<reference evidence="11" key="1">
    <citation type="submission" date="2025-08" db="UniProtKB">
        <authorList>
            <consortium name="Ensembl"/>
        </authorList>
    </citation>
    <scope>IDENTIFICATION</scope>
</reference>
<dbReference type="Ensembl" id="ENSOSIT00000016813.1">
    <property type="protein sequence ID" value="ENSOSIP00000015906.1"/>
    <property type="gene ID" value="ENSOSIG00000008824.1"/>
</dbReference>
<keyword evidence="4 8" id="KW-0863">Zinc-finger</keyword>
<feature type="region of interest" description="Disordered" evidence="9">
    <location>
        <begin position="67"/>
        <end position="103"/>
    </location>
</feature>
<dbReference type="FunFam" id="3.30.160.60:FF:000875">
    <property type="entry name" value="zinc finger protein 236 isoform X7"/>
    <property type="match status" value="1"/>
</dbReference>
<feature type="domain" description="C2H2-type" evidence="10">
    <location>
        <begin position="302"/>
        <end position="329"/>
    </location>
</feature>
<evidence type="ECO:0000256" key="1">
    <source>
        <dbReference type="ARBA" id="ARBA00004123"/>
    </source>
</evidence>
<keyword evidence="3" id="KW-0677">Repeat</keyword>
<dbReference type="SUPFAM" id="SSF57667">
    <property type="entry name" value="beta-beta-alpha zinc fingers"/>
    <property type="match status" value="2"/>
</dbReference>
<evidence type="ECO:0000259" key="10">
    <source>
        <dbReference type="PROSITE" id="PS50157"/>
    </source>
</evidence>
<dbReference type="PROSITE" id="PS00028">
    <property type="entry name" value="ZINC_FINGER_C2H2_1"/>
    <property type="match status" value="4"/>
</dbReference>
<evidence type="ECO:0000313" key="11">
    <source>
        <dbReference type="Ensembl" id="ENSOSIP00000015906.1"/>
    </source>
</evidence>
<organism evidence="11 12">
    <name type="scientific">Oryzias sinensis</name>
    <name type="common">Chinese medaka</name>
    <dbReference type="NCBI Taxonomy" id="183150"/>
    <lineage>
        <taxon>Eukaryota</taxon>
        <taxon>Metazoa</taxon>
        <taxon>Chordata</taxon>
        <taxon>Craniata</taxon>
        <taxon>Vertebrata</taxon>
        <taxon>Euteleostomi</taxon>
        <taxon>Actinopterygii</taxon>
        <taxon>Neopterygii</taxon>
        <taxon>Teleostei</taxon>
        <taxon>Neoteleostei</taxon>
        <taxon>Acanthomorphata</taxon>
        <taxon>Ovalentaria</taxon>
        <taxon>Atherinomorphae</taxon>
        <taxon>Beloniformes</taxon>
        <taxon>Adrianichthyidae</taxon>
        <taxon>Oryziinae</taxon>
        <taxon>Oryzias</taxon>
    </lineage>
</organism>
<accession>A0A8C7XN15</accession>
<dbReference type="GO" id="GO:0005634">
    <property type="term" value="C:nucleus"/>
    <property type="evidence" value="ECO:0007669"/>
    <property type="project" value="UniProtKB-SubCell"/>
</dbReference>
<dbReference type="Proteomes" id="UP000694383">
    <property type="component" value="Unplaced"/>
</dbReference>
<dbReference type="Pfam" id="PF00096">
    <property type="entry name" value="zf-C2H2"/>
    <property type="match status" value="4"/>
</dbReference>
<dbReference type="PANTHER" id="PTHR23235:SF120">
    <property type="entry name" value="KRUPPEL-LIKE FACTOR 15"/>
    <property type="match status" value="1"/>
</dbReference>
<name>A0A8C7XN15_9TELE</name>
<feature type="compositionally biased region" description="Polar residues" evidence="9">
    <location>
        <begin position="151"/>
        <end position="165"/>
    </location>
</feature>
<comment type="subcellular location">
    <subcellularLocation>
        <location evidence="1">Nucleus</location>
    </subcellularLocation>
</comment>
<keyword evidence="2" id="KW-0479">Metal-binding</keyword>
<reference evidence="11" key="2">
    <citation type="submission" date="2025-09" db="UniProtKB">
        <authorList>
            <consortium name="Ensembl"/>
        </authorList>
    </citation>
    <scope>IDENTIFICATION</scope>
</reference>
<keyword evidence="6" id="KW-0238">DNA-binding</keyword>
<sequence>MSSVQSLREFISERLTAAAEEICTHFEGTIVQFEAELSRQRRLLDIVLKPQILPQTTALPQYYLRNQERKSSEDQEEAELPQIKEQEDEISISQEEDQLGLKQEDDIVMVTPLYEENELIEEDFNNQQLQTQSFIDGQDEEEEEEEDQQEASTSTTDGEIEPQNSRSDRLGRNIKVEESPHMLSPCDPRFEMMTKNADIFGKTFKNKILLKKQKTKTFFCKLCGKCLTTAKSLRRHITIHTGERPFFCIQCHKSFSHSSYLRSHMRTHSGARPFPCGVCGKTFTRRSHLNRHTIIHTGEKPFSCHVCFQSFSRREHLTVHVRKHAGTEDDISR</sequence>
<dbReference type="GO" id="GO:0000981">
    <property type="term" value="F:DNA-binding transcription factor activity, RNA polymerase II-specific"/>
    <property type="evidence" value="ECO:0007669"/>
    <property type="project" value="TreeGrafter"/>
</dbReference>
<evidence type="ECO:0000256" key="2">
    <source>
        <dbReference type="ARBA" id="ARBA00022723"/>
    </source>
</evidence>
<evidence type="ECO:0000256" key="4">
    <source>
        <dbReference type="ARBA" id="ARBA00022771"/>
    </source>
</evidence>
<evidence type="ECO:0000256" key="9">
    <source>
        <dbReference type="SAM" id="MobiDB-lite"/>
    </source>
</evidence>
<protein>
    <recommendedName>
        <fullName evidence="10">C2H2-type domain-containing protein</fullName>
    </recommendedName>
</protein>
<dbReference type="Gene3D" id="3.30.160.60">
    <property type="entry name" value="Classic Zinc Finger"/>
    <property type="match status" value="4"/>
</dbReference>
<feature type="domain" description="C2H2-type" evidence="10">
    <location>
        <begin position="274"/>
        <end position="301"/>
    </location>
</feature>
<feature type="domain" description="C2H2-type" evidence="10">
    <location>
        <begin position="246"/>
        <end position="273"/>
    </location>
</feature>
<feature type="compositionally biased region" description="Acidic residues" evidence="9">
    <location>
        <begin position="86"/>
        <end position="98"/>
    </location>
</feature>
<dbReference type="GeneTree" id="ENSGT00950000182774"/>
<feature type="domain" description="C2H2-type" evidence="10">
    <location>
        <begin position="218"/>
        <end position="245"/>
    </location>
</feature>
<dbReference type="GO" id="GO:0008270">
    <property type="term" value="F:zinc ion binding"/>
    <property type="evidence" value="ECO:0007669"/>
    <property type="project" value="UniProtKB-KW"/>
</dbReference>
<evidence type="ECO:0000256" key="5">
    <source>
        <dbReference type="ARBA" id="ARBA00022833"/>
    </source>
</evidence>
<evidence type="ECO:0000313" key="12">
    <source>
        <dbReference type="Proteomes" id="UP000694383"/>
    </source>
</evidence>
<evidence type="ECO:0000256" key="7">
    <source>
        <dbReference type="ARBA" id="ARBA00023242"/>
    </source>
</evidence>
<evidence type="ECO:0000256" key="3">
    <source>
        <dbReference type="ARBA" id="ARBA00022737"/>
    </source>
</evidence>
<dbReference type="FunFam" id="3.30.160.60:FF:000624">
    <property type="entry name" value="zinc finger protein 697"/>
    <property type="match status" value="1"/>
</dbReference>
<evidence type="ECO:0000256" key="8">
    <source>
        <dbReference type="PROSITE-ProRule" id="PRU00042"/>
    </source>
</evidence>
<dbReference type="AlphaFoldDB" id="A0A8C7XN15"/>
<dbReference type="InterPro" id="IPR036236">
    <property type="entry name" value="Znf_C2H2_sf"/>
</dbReference>
<evidence type="ECO:0000256" key="6">
    <source>
        <dbReference type="ARBA" id="ARBA00023125"/>
    </source>
</evidence>
<dbReference type="SMART" id="SM00355">
    <property type="entry name" value="ZnF_C2H2"/>
    <property type="match status" value="4"/>
</dbReference>
<keyword evidence="5" id="KW-0862">Zinc</keyword>
<dbReference type="GO" id="GO:0000978">
    <property type="term" value="F:RNA polymerase II cis-regulatory region sequence-specific DNA binding"/>
    <property type="evidence" value="ECO:0007669"/>
    <property type="project" value="TreeGrafter"/>
</dbReference>
<keyword evidence="12" id="KW-1185">Reference proteome</keyword>
<dbReference type="InterPro" id="IPR013087">
    <property type="entry name" value="Znf_C2H2_type"/>
</dbReference>
<proteinExistence type="predicted"/>
<dbReference type="PROSITE" id="PS50157">
    <property type="entry name" value="ZINC_FINGER_C2H2_2"/>
    <property type="match status" value="4"/>
</dbReference>
<dbReference type="FunFam" id="3.30.160.60:FF:001217">
    <property type="entry name" value="zinc finger protein 319"/>
    <property type="match status" value="1"/>
</dbReference>
<feature type="compositionally biased region" description="Acidic residues" evidence="9">
    <location>
        <begin position="137"/>
        <end position="149"/>
    </location>
</feature>
<keyword evidence="7" id="KW-0539">Nucleus</keyword>
<feature type="compositionally biased region" description="Basic and acidic residues" evidence="9">
    <location>
        <begin position="166"/>
        <end position="176"/>
    </location>
</feature>